<dbReference type="GO" id="GO:0016301">
    <property type="term" value="F:kinase activity"/>
    <property type="evidence" value="ECO:0007669"/>
    <property type="project" value="UniProtKB-KW"/>
</dbReference>
<dbReference type="InterPro" id="IPR005946">
    <property type="entry name" value="Rib-P_diPkinase"/>
</dbReference>
<keyword evidence="9" id="KW-0067">ATP-binding</keyword>
<dbReference type="CDD" id="cd06223">
    <property type="entry name" value="PRTases_typeI"/>
    <property type="match status" value="1"/>
</dbReference>
<dbReference type="EC" id="2.7.6.1" evidence="3"/>
<keyword evidence="8" id="KW-0418">Kinase</keyword>
<evidence type="ECO:0000256" key="9">
    <source>
        <dbReference type="ARBA" id="ARBA00022840"/>
    </source>
</evidence>
<dbReference type="PANTHER" id="PTHR10210:SF32">
    <property type="entry name" value="RIBOSE-PHOSPHATE PYROPHOSPHOKINASE 2"/>
    <property type="match status" value="1"/>
</dbReference>
<comment type="caution">
    <text evidence="13">The sequence shown here is derived from an EMBL/GenBank/DDBJ whole genome shotgun (WGS) entry which is preliminary data.</text>
</comment>
<keyword evidence="7" id="KW-0547">Nucleotide-binding</keyword>
<evidence type="ECO:0000256" key="2">
    <source>
        <dbReference type="ARBA" id="ARBA00006478"/>
    </source>
</evidence>
<evidence type="ECO:0000313" key="13">
    <source>
        <dbReference type="EMBL" id="KAK1443596.1"/>
    </source>
</evidence>
<evidence type="ECO:0000256" key="6">
    <source>
        <dbReference type="ARBA" id="ARBA00022727"/>
    </source>
</evidence>
<dbReference type="Pfam" id="PF13793">
    <property type="entry name" value="Pribosyltran_N"/>
    <property type="match status" value="1"/>
</dbReference>
<dbReference type="Gene3D" id="3.40.50.2020">
    <property type="match status" value="2"/>
</dbReference>
<dbReference type="InterPro" id="IPR029099">
    <property type="entry name" value="Pribosyltran_N"/>
</dbReference>
<evidence type="ECO:0000313" key="14">
    <source>
        <dbReference type="Proteomes" id="UP001230268"/>
    </source>
</evidence>
<dbReference type="GO" id="GO:0005524">
    <property type="term" value="F:ATP binding"/>
    <property type="evidence" value="ECO:0007669"/>
    <property type="project" value="UniProtKB-KW"/>
</dbReference>
<dbReference type="InterPro" id="IPR000836">
    <property type="entry name" value="PRTase_dom"/>
</dbReference>
<dbReference type="GO" id="GO:0002189">
    <property type="term" value="C:ribose phosphate diphosphokinase complex"/>
    <property type="evidence" value="ECO:0007669"/>
    <property type="project" value="TreeGrafter"/>
</dbReference>
<keyword evidence="10" id="KW-0460">Magnesium</keyword>
<comment type="catalytic activity">
    <reaction evidence="11">
        <text>D-ribose 5-phosphate + ATP = 5-phospho-alpha-D-ribose 1-diphosphate + AMP + H(+)</text>
        <dbReference type="Rhea" id="RHEA:15609"/>
        <dbReference type="ChEBI" id="CHEBI:15378"/>
        <dbReference type="ChEBI" id="CHEBI:30616"/>
        <dbReference type="ChEBI" id="CHEBI:58017"/>
        <dbReference type="ChEBI" id="CHEBI:78346"/>
        <dbReference type="ChEBI" id="CHEBI:456215"/>
        <dbReference type="EC" id="2.7.6.1"/>
    </reaction>
</comment>
<proteinExistence type="inferred from homology"/>
<dbReference type="InterPro" id="IPR029057">
    <property type="entry name" value="PRTase-like"/>
</dbReference>
<dbReference type="AlphaFoldDB" id="A0AAD8PE99"/>
<organism evidence="13 14">
    <name type="scientific">Babesia gibsoni</name>
    <dbReference type="NCBI Taxonomy" id="33632"/>
    <lineage>
        <taxon>Eukaryota</taxon>
        <taxon>Sar</taxon>
        <taxon>Alveolata</taxon>
        <taxon>Apicomplexa</taxon>
        <taxon>Aconoidasida</taxon>
        <taxon>Piroplasmida</taxon>
        <taxon>Babesiidae</taxon>
        <taxon>Babesia</taxon>
    </lineage>
</organism>
<evidence type="ECO:0000256" key="8">
    <source>
        <dbReference type="ARBA" id="ARBA00022777"/>
    </source>
</evidence>
<reference evidence="13" key="1">
    <citation type="submission" date="2023-08" db="EMBL/GenBank/DDBJ databases">
        <title>Draft sequence of the Babesia gibsoni genome.</title>
        <authorList>
            <person name="Yamagishi J.Y."/>
            <person name="Xuan X.X."/>
        </authorList>
    </citation>
    <scope>NUCLEOTIDE SEQUENCE</scope>
    <source>
        <strain evidence="13">Azabu</strain>
    </source>
</reference>
<evidence type="ECO:0000256" key="11">
    <source>
        <dbReference type="ARBA" id="ARBA00049535"/>
    </source>
</evidence>
<protein>
    <recommendedName>
        <fullName evidence="3">ribose-phosphate diphosphokinase</fullName>
        <ecNumber evidence="3">2.7.6.1</ecNumber>
    </recommendedName>
</protein>
<dbReference type="GO" id="GO:0006164">
    <property type="term" value="P:purine nucleotide biosynthetic process"/>
    <property type="evidence" value="ECO:0007669"/>
    <property type="project" value="TreeGrafter"/>
</dbReference>
<dbReference type="SMART" id="SM01400">
    <property type="entry name" value="Pribosyltran_N"/>
    <property type="match status" value="1"/>
</dbReference>
<evidence type="ECO:0000259" key="12">
    <source>
        <dbReference type="Pfam" id="PF13793"/>
    </source>
</evidence>
<evidence type="ECO:0000256" key="4">
    <source>
        <dbReference type="ARBA" id="ARBA00022679"/>
    </source>
</evidence>
<dbReference type="SUPFAM" id="SSF53271">
    <property type="entry name" value="PRTase-like"/>
    <property type="match status" value="1"/>
</dbReference>
<keyword evidence="6" id="KW-0545">Nucleotide biosynthesis</keyword>
<dbReference type="Proteomes" id="UP001230268">
    <property type="component" value="Unassembled WGS sequence"/>
</dbReference>
<evidence type="ECO:0000256" key="10">
    <source>
        <dbReference type="ARBA" id="ARBA00022842"/>
    </source>
</evidence>
<dbReference type="NCBIfam" id="TIGR01251">
    <property type="entry name" value="ribP_PPkin"/>
    <property type="match status" value="1"/>
</dbReference>
<dbReference type="EMBL" id="JAVEPI010000002">
    <property type="protein sequence ID" value="KAK1443596.1"/>
    <property type="molecule type" value="Genomic_DNA"/>
</dbReference>
<name>A0AAD8PE99_BABGI</name>
<evidence type="ECO:0000256" key="5">
    <source>
        <dbReference type="ARBA" id="ARBA00022723"/>
    </source>
</evidence>
<accession>A0AAD8PE99</accession>
<evidence type="ECO:0000256" key="1">
    <source>
        <dbReference type="ARBA" id="ARBA00004996"/>
    </source>
</evidence>
<keyword evidence="4" id="KW-0808">Transferase</keyword>
<comment type="pathway">
    <text evidence="1">Metabolic intermediate biosynthesis; 5-phospho-alpha-D-ribose 1-diphosphate biosynthesis; 5-phospho-alpha-D-ribose 1-diphosphate from D-ribose 5-phosphate (route I): step 1/1.</text>
</comment>
<dbReference type="NCBIfam" id="NF002320">
    <property type="entry name" value="PRK01259.1"/>
    <property type="match status" value="1"/>
</dbReference>
<dbReference type="Pfam" id="PF14572">
    <property type="entry name" value="Pribosyl_synth"/>
    <property type="match status" value="1"/>
</dbReference>
<dbReference type="GO" id="GO:0005737">
    <property type="term" value="C:cytoplasm"/>
    <property type="evidence" value="ECO:0007669"/>
    <property type="project" value="TreeGrafter"/>
</dbReference>
<dbReference type="PANTHER" id="PTHR10210">
    <property type="entry name" value="RIBOSE-PHOSPHATE DIPHOSPHOKINASE FAMILY MEMBER"/>
    <property type="match status" value="1"/>
</dbReference>
<gene>
    <name evidence="13" type="ORF">BgAZ_204720</name>
</gene>
<evidence type="ECO:0000256" key="7">
    <source>
        <dbReference type="ARBA" id="ARBA00022741"/>
    </source>
</evidence>
<keyword evidence="14" id="KW-1185">Reference proteome</keyword>
<dbReference type="GO" id="GO:0000287">
    <property type="term" value="F:magnesium ion binding"/>
    <property type="evidence" value="ECO:0007669"/>
    <property type="project" value="InterPro"/>
</dbReference>
<sequence length="316" mass="34465">MVHSIKEFPLVFTGNWNKDLVLSACKEAGYCLGKSDVSKFSDGEVKVVLQEHMRGKDVIFVQSTSPPTSDNLVELLYMISAASRAGAKHITAIIPYFGYSRQDRKCLEGSNISASDVARMLELMGVNRVVTFDLHSAMCQGFFGPKVQVDNFFVHHAFLEHLAGLSKVSIVSPDAGAYERAMKFFDIFAAEFPHCDVRSAIVFKQRVAANVIGKAELVGDVDGRDTIIVDDIVDTAGTLCNAADLLFEYGAKSVMAVVTHGILSGPAVDRIKKCRINKLLITDSIKHSDAILSDGKIKVVSLYEEIANILSDIQAT</sequence>
<comment type="similarity">
    <text evidence="2">Belongs to the ribose-phosphate pyrophosphokinase family.</text>
</comment>
<evidence type="ECO:0000256" key="3">
    <source>
        <dbReference type="ARBA" id="ARBA00013247"/>
    </source>
</evidence>
<dbReference type="GO" id="GO:0006015">
    <property type="term" value="P:5-phosphoribose 1-diphosphate biosynthetic process"/>
    <property type="evidence" value="ECO:0007669"/>
    <property type="project" value="TreeGrafter"/>
</dbReference>
<feature type="domain" description="Ribose-phosphate pyrophosphokinase N-terminal" evidence="12">
    <location>
        <begin position="11"/>
        <end position="125"/>
    </location>
</feature>
<dbReference type="FunFam" id="3.40.50.2020:FF:000007">
    <property type="entry name" value="Ribose-phosphate pyrophosphokinase"/>
    <property type="match status" value="1"/>
</dbReference>
<dbReference type="GO" id="GO:0004749">
    <property type="term" value="F:ribose phosphate diphosphokinase activity"/>
    <property type="evidence" value="ECO:0007669"/>
    <property type="project" value="UniProtKB-EC"/>
</dbReference>
<keyword evidence="5" id="KW-0479">Metal-binding</keyword>